<evidence type="ECO:0000313" key="2">
    <source>
        <dbReference type="EMBL" id="KAF2738609.1"/>
    </source>
</evidence>
<proteinExistence type="predicted"/>
<organism evidence="2 3">
    <name type="scientific">Polyplosphaeria fusca</name>
    <dbReference type="NCBI Taxonomy" id="682080"/>
    <lineage>
        <taxon>Eukaryota</taxon>
        <taxon>Fungi</taxon>
        <taxon>Dikarya</taxon>
        <taxon>Ascomycota</taxon>
        <taxon>Pezizomycotina</taxon>
        <taxon>Dothideomycetes</taxon>
        <taxon>Pleosporomycetidae</taxon>
        <taxon>Pleosporales</taxon>
        <taxon>Tetraplosphaeriaceae</taxon>
        <taxon>Polyplosphaeria</taxon>
    </lineage>
</organism>
<accession>A0A9P4R4I7</accession>
<feature type="domain" description="Heterokaryon incompatibility" evidence="1">
    <location>
        <begin position="45"/>
        <end position="174"/>
    </location>
</feature>
<comment type="caution">
    <text evidence="2">The sequence shown here is derived from an EMBL/GenBank/DDBJ whole genome shotgun (WGS) entry which is preliminary data.</text>
</comment>
<dbReference type="Pfam" id="PF06985">
    <property type="entry name" value="HET"/>
    <property type="match status" value="1"/>
</dbReference>
<name>A0A9P4R4I7_9PLEO</name>
<keyword evidence="3" id="KW-1185">Reference proteome</keyword>
<protein>
    <submittedName>
        <fullName evidence="2">HET-domain-containing protein</fullName>
    </submittedName>
</protein>
<evidence type="ECO:0000259" key="1">
    <source>
        <dbReference type="Pfam" id="PF06985"/>
    </source>
</evidence>
<dbReference type="InterPro" id="IPR010730">
    <property type="entry name" value="HET"/>
</dbReference>
<sequence length="598" mass="68643">MPSIYETLDTKRRQFRRLVLLPAQDHNAPLHGELESVWFDEGPEYEALSYVWGPPTPSCHMFLKEHRMSITPNLDCALRHLRKTDTNRVLWVDALCINQEDLDEKVSQIKMMQGIYALAVDVLVWLGPGTPETELAMQAIDKFDKETWQTYDFQVNFMEIMYRDWFTRIWVVQEFVLGWDPKENPKIGCGTVWVHWISFWTAWAHFNDGTNIMQAEHDRLFRKAIEGTFQPSWIDHATNHPPGPRPINPKVPLEERILSGLRSAFGNDFLPHTNHTDVSDLFEDVRANSSLWIARAEVMDYNSYEASHAKLFWRRLEYHQRVPVAYCGFLMKARGTVAISRKSLTFTEILKGTMNLRSTNPRDKIYGILGLVSKEARALIPIDYHKPPEWTFVPTMSYIIQHEPEGLSLLGLIWQTRHFKTPIPSWIPDFTVSADFHDEHNPVFLRGSCSNATWSWAPDTRISTDQTTLSTSGISFGTISHVVSFVDGDRKYYTDRFHEIEALVRAHCPASHEPLWRTLVGIRNGDAETCAPYSHAWEVLMGRAPEVGGDAQKMFHDALLPIVRKRKFFVTDRGFAGVATPMCQVGDAVVIVPGMVRC</sequence>
<feature type="non-terminal residue" evidence="2">
    <location>
        <position position="598"/>
    </location>
</feature>
<dbReference type="InterPro" id="IPR052895">
    <property type="entry name" value="HetReg/Transcr_Mod"/>
</dbReference>
<dbReference type="EMBL" id="ML996108">
    <property type="protein sequence ID" value="KAF2738609.1"/>
    <property type="molecule type" value="Genomic_DNA"/>
</dbReference>
<dbReference type="OrthoDB" id="2157530at2759"/>
<gene>
    <name evidence="2" type="ORF">EJ04DRAFT_459150</name>
</gene>
<reference evidence="2" key="1">
    <citation type="journal article" date="2020" name="Stud. Mycol.">
        <title>101 Dothideomycetes genomes: a test case for predicting lifestyles and emergence of pathogens.</title>
        <authorList>
            <person name="Haridas S."/>
            <person name="Albert R."/>
            <person name="Binder M."/>
            <person name="Bloem J."/>
            <person name="Labutti K."/>
            <person name="Salamov A."/>
            <person name="Andreopoulos B."/>
            <person name="Baker S."/>
            <person name="Barry K."/>
            <person name="Bills G."/>
            <person name="Bluhm B."/>
            <person name="Cannon C."/>
            <person name="Castanera R."/>
            <person name="Culley D."/>
            <person name="Daum C."/>
            <person name="Ezra D."/>
            <person name="Gonzalez J."/>
            <person name="Henrissat B."/>
            <person name="Kuo A."/>
            <person name="Liang C."/>
            <person name="Lipzen A."/>
            <person name="Lutzoni F."/>
            <person name="Magnuson J."/>
            <person name="Mondo S."/>
            <person name="Nolan M."/>
            <person name="Ohm R."/>
            <person name="Pangilinan J."/>
            <person name="Park H.-J."/>
            <person name="Ramirez L."/>
            <person name="Alfaro M."/>
            <person name="Sun H."/>
            <person name="Tritt A."/>
            <person name="Yoshinaga Y."/>
            <person name="Zwiers L.-H."/>
            <person name="Turgeon B."/>
            <person name="Goodwin S."/>
            <person name="Spatafora J."/>
            <person name="Crous P."/>
            <person name="Grigoriev I."/>
        </authorList>
    </citation>
    <scope>NUCLEOTIDE SEQUENCE</scope>
    <source>
        <strain evidence="2">CBS 125425</strain>
    </source>
</reference>
<dbReference type="PANTHER" id="PTHR24148:SF82">
    <property type="entry name" value="HETEROKARYON INCOMPATIBILITY DOMAIN-CONTAINING PROTEIN"/>
    <property type="match status" value="1"/>
</dbReference>
<dbReference type="Proteomes" id="UP000799444">
    <property type="component" value="Unassembled WGS sequence"/>
</dbReference>
<dbReference type="AlphaFoldDB" id="A0A9P4R4I7"/>
<dbReference type="PANTHER" id="PTHR24148">
    <property type="entry name" value="ANKYRIN REPEAT DOMAIN-CONTAINING PROTEIN 39 HOMOLOG-RELATED"/>
    <property type="match status" value="1"/>
</dbReference>
<evidence type="ECO:0000313" key="3">
    <source>
        <dbReference type="Proteomes" id="UP000799444"/>
    </source>
</evidence>